<dbReference type="EMBL" id="VDMD01000016">
    <property type="protein sequence ID" value="TRM61645.1"/>
    <property type="molecule type" value="Genomic_DNA"/>
</dbReference>
<keyword evidence="2" id="KW-1185">Reference proteome</keyword>
<reference evidence="1 2" key="1">
    <citation type="journal article" date="2019" name="New Phytol.">
        <title>Comparative genomics reveals unique wood-decay strategies and fruiting body development in the Schizophyllaceae.</title>
        <authorList>
            <person name="Almasi E."/>
            <person name="Sahu N."/>
            <person name="Krizsan K."/>
            <person name="Balint B."/>
            <person name="Kovacs G.M."/>
            <person name="Kiss B."/>
            <person name="Cseklye J."/>
            <person name="Drula E."/>
            <person name="Henrissat B."/>
            <person name="Nagy I."/>
            <person name="Chovatia M."/>
            <person name="Adam C."/>
            <person name="LaButti K."/>
            <person name="Lipzen A."/>
            <person name="Riley R."/>
            <person name="Grigoriev I.V."/>
            <person name="Nagy L.G."/>
        </authorList>
    </citation>
    <scope>NUCLEOTIDE SEQUENCE [LARGE SCALE GENOMIC DNA]</scope>
    <source>
        <strain evidence="1 2">NL-1724</strain>
    </source>
</reference>
<comment type="caution">
    <text evidence="1">The sequence shown here is derived from an EMBL/GenBank/DDBJ whole genome shotgun (WGS) entry which is preliminary data.</text>
</comment>
<dbReference type="SUPFAM" id="SSF52047">
    <property type="entry name" value="RNI-like"/>
    <property type="match status" value="1"/>
</dbReference>
<evidence type="ECO:0000313" key="2">
    <source>
        <dbReference type="Proteomes" id="UP000320762"/>
    </source>
</evidence>
<name>A0A550CA18_9AGAR</name>
<dbReference type="AlphaFoldDB" id="A0A550CA18"/>
<gene>
    <name evidence="1" type="ORF">BD626DRAFT_538161</name>
</gene>
<dbReference type="Gene3D" id="3.80.10.10">
    <property type="entry name" value="Ribonuclease Inhibitor"/>
    <property type="match status" value="1"/>
</dbReference>
<protein>
    <submittedName>
        <fullName evidence="1">Uncharacterized protein</fullName>
    </submittedName>
</protein>
<accession>A0A550CA18</accession>
<dbReference type="InterPro" id="IPR032675">
    <property type="entry name" value="LRR_dom_sf"/>
</dbReference>
<proteinExistence type="predicted"/>
<sequence length="695" mass="78047">MVACACDAGTLRALSQSSFHLRSVAYPVLHHHFLVRSQLDVLFLRCNPRVQGLVRSLDITLSDAPIELPTLPYATTLNWTCENKDPHLQANGVEIAMVLSVLPVLKCAILRVDVECLTEIHLGVMFAADTLETLDIAFPSAAPRYAHCYPTTDYPRLRRLYLSGDQDRVMAPYIQECIAPYASHLEYVKFPPSCGWATFCTAIDSLAHTIAEIELSDFAGMVLYDANRYEELACLTTLTFDVRQAQSPIDVVWDALTTFTSVFAASRSLPSLRTIRIRVDASVFVEAFILGRTDWFIFDSQHGGESPIQWQLYPSDCHHPTGMFNPPRIRATSVSLQPNSTTSVQSVHASRLTRYAENPTSFEKFDIRSHLDVDFVRSCSVIAESIRYLRISTNDSIRMLPVMPNVRTLIWVWEQADVTQRACTADLALVLRNLTSLEVLDLRVDVALTMTIHQALASSSPRLKCLCIGFPSSPPMEIIGEHWPSMPSLTDLVLHEGQPFDIGAFVAYSVAPGAPNLTTISFPPNVTWDQFCVALSSVAASVKHIQLLRFCGIGPYDTRVGFTLPRLRAITLDLTHGPRNDLGEIWNQMADFVVRFLPWRQSLTTCTVEIIVLAEDLIRMYEFGDYSWSIFTERQGDTLSKEWHEWLASLMDDLGPSVRLNLNHTQTADAVRFSFVNERPALIHPIIRIVKWSDP</sequence>
<evidence type="ECO:0000313" key="1">
    <source>
        <dbReference type="EMBL" id="TRM61645.1"/>
    </source>
</evidence>
<organism evidence="1 2">
    <name type="scientific">Schizophyllum amplum</name>
    <dbReference type="NCBI Taxonomy" id="97359"/>
    <lineage>
        <taxon>Eukaryota</taxon>
        <taxon>Fungi</taxon>
        <taxon>Dikarya</taxon>
        <taxon>Basidiomycota</taxon>
        <taxon>Agaricomycotina</taxon>
        <taxon>Agaricomycetes</taxon>
        <taxon>Agaricomycetidae</taxon>
        <taxon>Agaricales</taxon>
        <taxon>Schizophyllaceae</taxon>
        <taxon>Schizophyllum</taxon>
    </lineage>
</organism>
<dbReference type="Proteomes" id="UP000320762">
    <property type="component" value="Unassembled WGS sequence"/>
</dbReference>